<dbReference type="OrthoDB" id="3792952at2759"/>
<gene>
    <name evidence="1" type="ORF">AOQ84DRAFT_264369</name>
</gene>
<feature type="non-terminal residue" evidence="1">
    <location>
        <position position="1"/>
    </location>
</feature>
<sequence>DIWDQPLQQYGDLVGSYSERNLTFPSDGLHAFAGVLSALSEHLGKSKMFYGVPAAAFDWGLLWQGIDELTRRSCFPSWTWVGF</sequence>
<dbReference type="PANTHER" id="PTHR33112:SF12">
    <property type="entry name" value="HETEROKARYON INCOMPATIBILITY DOMAIN-CONTAINING PROTEIN"/>
    <property type="match status" value="1"/>
</dbReference>
<name>A0A8E2JVN9_9PEZI</name>
<evidence type="ECO:0000313" key="2">
    <source>
        <dbReference type="Proteomes" id="UP000250140"/>
    </source>
</evidence>
<feature type="non-terminal residue" evidence="1">
    <location>
        <position position="83"/>
    </location>
</feature>
<evidence type="ECO:0000313" key="1">
    <source>
        <dbReference type="EMBL" id="OCL11405.1"/>
    </source>
</evidence>
<protein>
    <submittedName>
        <fullName evidence="1">Uncharacterized protein</fullName>
    </submittedName>
</protein>
<dbReference type="PANTHER" id="PTHR33112">
    <property type="entry name" value="DOMAIN PROTEIN, PUTATIVE-RELATED"/>
    <property type="match status" value="1"/>
</dbReference>
<dbReference type="AlphaFoldDB" id="A0A8E2JVN9"/>
<dbReference type="Proteomes" id="UP000250140">
    <property type="component" value="Unassembled WGS sequence"/>
</dbReference>
<keyword evidence="2" id="KW-1185">Reference proteome</keyword>
<organism evidence="1 2">
    <name type="scientific">Glonium stellatum</name>
    <dbReference type="NCBI Taxonomy" id="574774"/>
    <lineage>
        <taxon>Eukaryota</taxon>
        <taxon>Fungi</taxon>
        <taxon>Dikarya</taxon>
        <taxon>Ascomycota</taxon>
        <taxon>Pezizomycotina</taxon>
        <taxon>Dothideomycetes</taxon>
        <taxon>Pleosporomycetidae</taxon>
        <taxon>Gloniales</taxon>
        <taxon>Gloniaceae</taxon>
        <taxon>Glonium</taxon>
    </lineage>
</organism>
<proteinExistence type="predicted"/>
<reference evidence="1 2" key="1">
    <citation type="journal article" date="2016" name="Nat. Commun.">
        <title>Ectomycorrhizal ecology is imprinted in the genome of the dominant symbiotic fungus Cenococcum geophilum.</title>
        <authorList>
            <consortium name="DOE Joint Genome Institute"/>
            <person name="Peter M."/>
            <person name="Kohler A."/>
            <person name="Ohm R.A."/>
            <person name="Kuo A."/>
            <person name="Krutzmann J."/>
            <person name="Morin E."/>
            <person name="Arend M."/>
            <person name="Barry K.W."/>
            <person name="Binder M."/>
            <person name="Choi C."/>
            <person name="Clum A."/>
            <person name="Copeland A."/>
            <person name="Grisel N."/>
            <person name="Haridas S."/>
            <person name="Kipfer T."/>
            <person name="LaButti K."/>
            <person name="Lindquist E."/>
            <person name="Lipzen A."/>
            <person name="Maire R."/>
            <person name="Meier B."/>
            <person name="Mihaltcheva S."/>
            <person name="Molinier V."/>
            <person name="Murat C."/>
            <person name="Poggeler S."/>
            <person name="Quandt C.A."/>
            <person name="Sperisen C."/>
            <person name="Tritt A."/>
            <person name="Tisserant E."/>
            <person name="Crous P.W."/>
            <person name="Henrissat B."/>
            <person name="Nehls U."/>
            <person name="Egli S."/>
            <person name="Spatafora J.W."/>
            <person name="Grigoriev I.V."/>
            <person name="Martin F.M."/>
        </authorList>
    </citation>
    <scope>NUCLEOTIDE SEQUENCE [LARGE SCALE GENOMIC DNA]</scope>
    <source>
        <strain evidence="1 2">CBS 207.34</strain>
    </source>
</reference>
<accession>A0A8E2JVN9</accession>
<dbReference type="EMBL" id="KV749050">
    <property type="protein sequence ID" value="OCL11405.1"/>
    <property type="molecule type" value="Genomic_DNA"/>
</dbReference>